<organism evidence="1 2">
    <name type="scientific">Brachionus plicatilis</name>
    <name type="common">Marine rotifer</name>
    <name type="synonym">Brachionus muelleri</name>
    <dbReference type="NCBI Taxonomy" id="10195"/>
    <lineage>
        <taxon>Eukaryota</taxon>
        <taxon>Metazoa</taxon>
        <taxon>Spiralia</taxon>
        <taxon>Gnathifera</taxon>
        <taxon>Rotifera</taxon>
        <taxon>Eurotatoria</taxon>
        <taxon>Monogononta</taxon>
        <taxon>Pseudotrocha</taxon>
        <taxon>Ploima</taxon>
        <taxon>Brachionidae</taxon>
        <taxon>Brachionus</taxon>
    </lineage>
</organism>
<name>A0A3M7QSD9_BRAPC</name>
<dbReference type="Proteomes" id="UP000276133">
    <property type="component" value="Unassembled WGS sequence"/>
</dbReference>
<comment type="caution">
    <text evidence="1">The sequence shown here is derived from an EMBL/GenBank/DDBJ whole genome shotgun (WGS) entry which is preliminary data.</text>
</comment>
<dbReference type="EMBL" id="REGN01005219">
    <property type="protein sequence ID" value="RNA14270.1"/>
    <property type="molecule type" value="Genomic_DNA"/>
</dbReference>
<gene>
    <name evidence="1" type="ORF">BpHYR1_048151</name>
</gene>
<accession>A0A3M7QSD9</accession>
<reference evidence="1 2" key="1">
    <citation type="journal article" date="2018" name="Sci. Rep.">
        <title>Genomic signatures of local adaptation to the degree of environmental predictability in rotifers.</title>
        <authorList>
            <person name="Franch-Gras L."/>
            <person name="Hahn C."/>
            <person name="Garcia-Roger E.M."/>
            <person name="Carmona M.J."/>
            <person name="Serra M."/>
            <person name="Gomez A."/>
        </authorList>
    </citation>
    <scope>NUCLEOTIDE SEQUENCE [LARGE SCALE GENOMIC DNA]</scope>
    <source>
        <strain evidence="1">HYR1</strain>
    </source>
</reference>
<dbReference type="AlphaFoldDB" id="A0A3M7QSD9"/>
<sequence length="59" mass="7045">MIWATKANSANSLEVVFSVGKKSSFFRFQYFISYRIPTFDYAIPQANTRFWTMHQKRMV</sequence>
<protein>
    <submittedName>
        <fullName evidence="1">Uncharacterized protein</fullName>
    </submittedName>
</protein>
<proteinExistence type="predicted"/>
<evidence type="ECO:0000313" key="2">
    <source>
        <dbReference type="Proteomes" id="UP000276133"/>
    </source>
</evidence>
<keyword evidence="2" id="KW-1185">Reference proteome</keyword>
<evidence type="ECO:0000313" key="1">
    <source>
        <dbReference type="EMBL" id="RNA14270.1"/>
    </source>
</evidence>